<dbReference type="RefSeq" id="WP_119654209.1">
    <property type="nucleotide sequence ID" value="NZ_JBHUOI010000002.1"/>
</dbReference>
<feature type="binding site" evidence="8">
    <location>
        <position position="149"/>
    </location>
    <ligand>
        <name>Ca(2+)</name>
        <dbReference type="ChEBI" id="CHEBI:29108"/>
        <label>1</label>
    </ligand>
</feature>
<feature type="binding site" evidence="8">
    <location>
        <position position="210"/>
    </location>
    <ligand>
        <name>Ca(2+)</name>
        <dbReference type="ChEBI" id="CHEBI:29108"/>
        <label>2</label>
    </ligand>
</feature>
<dbReference type="NCBIfam" id="NF006969">
    <property type="entry name" value="PRK09441.1-2"/>
    <property type="match status" value="1"/>
</dbReference>
<dbReference type="PIRSF" id="PIRSF001021">
    <property type="entry name" value="Alph-amls_thrmst"/>
    <property type="match status" value="1"/>
</dbReference>
<dbReference type="GO" id="GO:0005509">
    <property type="term" value="F:calcium ion binding"/>
    <property type="evidence" value="ECO:0007669"/>
    <property type="project" value="InterPro"/>
</dbReference>
<comment type="cofactor">
    <cofactor evidence="1">
        <name>Ca(2+)</name>
        <dbReference type="ChEBI" id="CHEBI:29108"/>
    </cofactor>
</comment>
<feature type="active site" description="Nucleophile" evidence="7">
    <location>
        <position position="258"/>
    </location>
</feature>
<dbReference type="Pfam" id="PF09154">
    <property type="entry name" value="Alpha-amy_C_pro"/>
    <property type="match status" value="1"/>
</dbReference>
<feature type="binding site" evidence="8">
    <location>
        <position position="424"/>
    </location>
    <ligand>
        <name>Ca(2+)</name>
        <dbReference type="ChEBI" id="CHEBI:29108"/>
        <label>3</label>
    </ligand>
</feature>
<feature type="binding site" evidence="8">
    <location>
        <position position="324"/>
    </location>
    <ligand>
        <name>Ca(2+)</name>
        <dbReference type="ChEBI" id="CHEBI:29108"/>
        <label>3</label>
    </ligand>
</feature>
<dbReference type="GO" id="GO:0005975">
    <property type="term" value="P:carbohydrate metabolic process"/>
    <property type="evidence" value="ECO:0007669"/>
    <property type="project" value="InterPro"/>
</dbReference>
<evidence type="ECO:0000256" key="2">
    <source>
        <dbReference type="ARBA" id="ARBA00008061"/>
    </source>
</evidence>
<dbReference type="InterPro" id="IPR006047">
    <property type="entry name" value="GH13_cat_dom"/>
</dbReference>
<evidence type="ECO:0000256" key="3">
    <source>
        <dbReference type="ARBA" id="ARBA00022723"/>
    </source>
</evidence>
<organism evidence="12 13">
    <name type="scientific">Hymenobacter rubripertinctus</name>
    <dbReference type="NCBI Taxonomy" id="2029981"/>
    <lineage>
        <taxon>Bacteria</taxon>
        <taxon>Pseudomonadati</taxon>
        <taxon>Bacteroidota</taxon>
        <taxon>Cytophagia</taxon>
        <taxon>Cytophagales</taxon>
        <taxon>Hymenobacteraceae</taxon>
        <taxon>Hymenobacter</taxon>
    </lineage>
</organism>
<evidence type="ECO:0000256" key="4">
    <source>
        <dbReference type="ARBA" id="ARBA00022801"/>
    </source>
</evidence>
<dbReference type="SUPFAM" id="SSF51011">
    <property type="entry name" value="Glycosyl hydrolase domain"/>
    <property type="match status" value="1"/>
</dbReference>
<feature type="chain" id="PRO_5019176399" evidence="10">
    <location>
        <begin position="21"/>
        <end position="497"/>
    </location>
</feature>
<dbReference type="InterPro" id="IPR006046">
    <property type="entry name" value="Alpha_amylase"/>
</dbReference>
<keyword evidence="8" id="KW-0106">Calcium</keyword>
<feature type="binding site" evidence="8">
    <location>
        <position position="221"/>
    </location>
    <ligand>
        <name>Ca(2+)</name>
        <dbReference type="ChEBI" id="CHEBI:29108"/>
        <label>1</label>
    </ligand>
</feature>
<dbReference type="InterPro" id="IPR013780">
    <property type="entry name" value="Glyco_hydro_b"/>
</dbReference>
<feature type="binding site" evidence="8">
    <location>
        <position position="262"/>
    </location>
    <ligand>
        <name>Ca(2+)</name>
        <dbReference type="ChEBI" id="CHEBI:29108"/>
        <label>1</label>
    </ligand>
</feature>
<dbReference type="SMART" id="SM00642">
    <property type="entry name" value="Aamy"/>
    <property type="match status" value="1"/>
</dbReference>
<comment type="similarity">
    <text evidence="2 9">Belongs to the glycosyl hydrolase 13 family.</text>
</comment>
<keyword evidence="10" id="KW-0732">Signal</keyword>
<evidence type="ECO:0000256" key="7">
    <source>
        <dbReference type="PIRSR" id="PIRSR001021-1"/>
    </source>
</evidence>
<dbReference type="InterPro" id="IPR017853">
    <property type="entry name" value="GH"/>
</dbReference>
<protein>
    <submittedName>
        <fullName evidence="12">Alpha-amylase</fullName>
        <ecNumber evidence="12">3.2.1.1</ecNumber>
    </submittedName>
</protein>
<evidence type="ECO:0000256" key="1">
    <source>
        <dbReference type="ARBA" id="ARBA00001913"/>
    </source>
</evidence>
<keyword evidence="3 8" id="KW-0479">Metal-binding</keyword>
<dbReference type="AlphaFoldDB" id="A0A418R7N0"/>
<feature type="signal peptide" evidence="10">
    <location>
        <begin position="1"/>
        <end position="20"/>
    </location>
</feature>
<dbReference type="Gene3D" id="2.60.40.1180">
    <property type="entry name" value="Golgi alpha-mannosidase II"/>
    <property type="match status" value="1"/>
</dbReference>
<feature type="binding site" evidence="8">
    <location>
        <position position="208"/>
    </location>
    <ligand>
        <name>Ca(2+)</name>
        <dbReference type="ChEBI" id="CHEBI:29108"/>
        <label>2</label>
    </ligand>
</feature>
<keyword evidence="13" id="KW-1185">Reference proteome</keyword>
<evidence type="ECO:0000256" key="8">
    <source>
        <dbReference type="PIRSR" id="PIRSR001021-2"/>
    </source>
</evidence>
<accession>A0A418R7N0</accession>
<dbReference type="Pfam" id="PF00128">
    <property type="entry name" value="Alpha-amylase"/>
    <property type="match status" value="1"/>
</dbReference>
<reference evidence="12 13" key="2">
    <citation type="submission" date="2019-01" db="EMBL/GenBank/DDBJ databases">
        <title>Hymenobacter humicola sp. nov., isolated from soils in Antarctica.</title>
        <authorList>
            <person name="Sedlacek I."/>
            <person name="Holochova P."/>
            <person name="Kralova S."/>
            <person name="Pantucek R."/>
            <person name="Stankova E."/>
            <person name="Vrbovska V."/>
            <person name="Kristofova L."/>
            <person name="Svec P."/>
            <person name="Busse H.-J."/>
        </authorList>
    </citation>
    <scope>NUCLEOTIDE SEQUENCE [LARGE SCALE GENOMIC DNA]</scope>
    <source>
        <strain evidence="12 13">CCM 8852</strain>
    </source>
</reference>
<evidence type="ECO:0000256" key="5">
    <source>
        <dbReference type="ARBA" id="ARBA00023277"/>
    </source>
</evidence>
<dbReference type="GO" id="GO:0004556">
    <property type="term" value="F:alpha-amylase activity"/>
    <property type="evidence" value="ECO:0007669"/>
    <property type="project" value="UniProtKB-EC"/>
</dbReference>
<dbReference type="Proteomes" id="UP000284250">
    <property type="component" value="Unassembled WGS sequence"/>
</dbReference>
<dbReference type="EC" id="3.2.1.1" evidence="12"/>
<feature type="active site" description="Proton donor" evidence="7">
    <location>
        <position position="285"/>
    </location>
</feature>
<dbReference type="Gene3D" id="2.40.30.140">
    <property type="match status" value="1"/>
</dbReference>
<evidence type="ECO:0000256" key="10">
    <source>
        <dbReference type="SAM" id="SignalP"/>
    </source>
</evidence>
<dbReference type="PRINTS" id="PR00110">
    <property type="entry name" value="ALPHAAMYLASE"/>
</dbReference>
<sequence length="497" mass="54664">MSTKSAAALMGLLAAGSLLSACTKETAAPAAAPQAAPSTQDATVANGVMLQGFYWDVPITNTQGTWWQVLGSRATEFQTAGFTAVWLPPAYKGGSKNDVGYGVYDRYDLGEFNQKGTVATRYGTLAQLQTCVTALHGKGIQVYEDMVMNHLTSADAQEQFNVGGTNYNVYTAFNYPGRGNTYSSYKWHYYNFNGTQQAPNNGWYQWNAWDFQPYANNDAYDNLLGSEIRYADASNATETKNWGNWITTKLNLDGYRLDATKHMQTSFVNSWLDAVKTNGRFAVSEAWFRNLQDLKNYASATGGRTSLFDVPLHYTFVDMSNGNGSWDMRGLQFAGFTESNPTLSVSFVDNHDTDQVGGGLNSPVVNLKMLAYAYILTREKGYPCVFYKDYYNYNLGTAIKTLMGIRKANAYGASYEYTSVDDADYYAYSRAGDATHKGLLLVLNDGGSSRSKGITSPFKSKTLTDKTGNYGGTITTDANGYANFPVPARSYSVWVPN</sequence>
<dbReference type="InterPro" id="IPR015237">
    <property type="entry name" value="Alpha-amylase_C_pro"/>
</dbReference>
<name>A0A418R7N0_9BACT</name>
<evidence type="ECO:0000256" key="6">
    <source>
        <dbReference type="ARBA" id="ARBA00023295"/>
    </source>
</evidence>
<proteinExistence type="inferred from homology"/>
<dbReference type="PROSITE" id="PS51257">
    <property type="entry name" value="PROKAR_LIPOPROTEIN"/>
    <property type="match status" value="1"/>
</dbReference>
<reference evidence="12 13" key="1">
    <citation type="submission" date="2018-09" db="EMBL/GenBank/DDBJ databases">
        <authorList>
            <person name="Zeman M."/>
            <person name="Pardy F."/>
        </authorList>
    </citation>
    <scope>NUCLEOTIDE SEQUENCE [LARGE SCALE GENOMIC DNA]</scope>
    <source>
        <strain evidence="12 13">CCM 8852</strain>
    </source>
</reference>
<evidence type="ECO:0000313" key="13">
    <source>
        <dbReference type="Proteomes" id="UP000284250"/>
    </source>
</evidence>
<dbReference type="InterPro" id="IPR013776">
    <property type="entry name" value="A-amylase_thermo"/>
</dbReference>
<evidence type="ECO:0000259" key="11">
    <source>
        <dbReference type="SMART" id="SM00642"/>
    </source>
</evidence>
<dbReference type="SUPFAM" id="SSF51445">
    <property type="entry name" value="(Trans)glycosidases"/>
    <property type="match status" value="1"/>
</dbReference>
<evidence type="ECO:0000313" key="12">
    <source>
        <dbReference type="EMBL" id="RIY13325.1"/>
    </source>
</evidence>
<keyword evidence="4 12" id="KW-0378">Hydrolase</keyword>
<dbReference type="OrthoDB" id="9806009at2"/>
<dbReference type="Gene3D" id="3.20.20.80">
    <property type="entry name" value="Glycosidases"/>
    <property type="match status" value="1"/>
</dbReference>
<evidence type="ECO:0000256" key="9">
    <source>
        <dbReference type="RuleBase" id="RU003615"/>
    </source>
</evidence>
<gene>
    <name evidence="12" type="ORF">D0T11_02510</name>
</gene>
<keyword evidence="5" id="KW-0119">Carbohydrate metabolism</keyword>
<dbReference type="EMBL" id="QYCN01000003">
    <property type="protein sequence ID" value="RIY13325.1"/>
    <property type="molecule type" value="Genomic_DNA"/>
</dbReference>
<dbReference type="PANTHER" id="PTHR43447">
    <property type="entry name" value="ALPHA-AMYLASE"/>
    <property type="match status" value="1"/>
</dbReference>
<keyword evidence="6 12" id="KW-0326">Glycosidase</keyword>
<comment type="caution">
    <text evidence="12">The sequence shown here is derived from an EMBL/GenBank/DDBJ whole genome shotgun (WGS) entry which is preliminary data.</text>
</comment>
<feature type="domain" description="Glycosyl hydrolase family 13 catalytic" evidence="11">
    <location>
        <begin position="47"/>
        <end position="424"/>
    </location>
</feature>